<name>A0ABR2RJE0_9ROSI</name>
<accession>A0ABR2RJE0</accession>
<proteinExistence type="predicted"/>
<keyword evidence="1" id="KW-0805">Transcription regulation</keyword>
<sequence length="752" mass="83370">MMESSVPPGFRFHPTDEELVDYYLRKKVASQKIDLDVIRDIDLYRIEPWDFQDRCRIGYEEQKEWYFFSHKDKKYPTGTRTNRATMAGFWKATGRDKAVYDNKSKLIGMRKTLVFYKGRAPNGQKTDWIMHEYRLESDHNEPPQASTFIIMNLNPSMSIVPVQSALQPSVVGNGLRPDADPPDPGRHNDPMSASLVYDMEVSSPDIPAPTLALPDPALHDTPPVSSSPSPLLPASAVPLSYKDKLLASNPPLQVGSNAFSDAEDVTLVDGDVTRSTVDGLISIVFSERVQALAVKNFDLTVVVKLLGRRIGYNTLRQRLLDLWKPTEAFRLMDIENDYYLVTFNATAVDTTTSVPPKINSPPMANEAFGPWMKVERRQRRVVRKETSITHDDSEFVVAKSRFNPIFEDDTTDKQTDRPTSAAVEPIIGLDPPSLPIPAASDSRGKGKTPASSSTVKHRSPTSVRKPLVVQRTYAASSSKSGPLPSRRNSSLSNTRFTPFPRPPARLNKGNHSAVVVSESDDPVILTDSAASLRNRDPSVTPLVPNTLLGAVKPPNLAVGHVQSLVQPIVVADSQNAPSMPALPKIQLLSAHSPTLHGFPYEDPFASRDDLILYAKATLDQAQVISSILANFGQYSGHRVNLRKSQIYFSPNTDPATIMSICSSFSIDQTPTLGKYLVNWQAISQPRNRGGLGIPRSNERNLAFMQKLAFSLIRNPEALWVQALRQKYKMRGSCPLSIARLAAPAHWRALSCW</sequence>
<dbReference type="InterPro" id="IPR036093">
    <property type="entry name" value="NAC_dom_sf"/>
</dbReference>
<evidence type="ECO:0000256" key="1">
    <source>
        <dbReference type="ARBA" id="ARBA00023015"/>
    </source>
</evidence>
<dbReference type="Gene3D" id="2.170.150.80">
    <property type="entry name" value="NAC domain"/>
    <property type="match status" value="1"/>
</dbReference>
<feature type="compositionally biased region" description="Polar residues" evidence="5">
    <location>
        <begin position="473"/>
        <end position="493"/>
    </location>
</feature>
<dbReference type="SUPFAM" id="SSF101941">
    <property type="entry name" value="NAC domain"/>
    <property type="match status" value="1"/>
</dbReference>
<dbReference type="PANTHER" id="PTHR31744">
    <property type="entry name" value="PROTEIN CUP-SHAPED COTYLEDON 2-RELATED"/>
    <property type="match status" value="1"/>
</dbReference>
<evidence type="ECO:0000259" key="6">
    <source>
        <dbReference type="PROSITE" id="PS51005"/>
    </source>
</evidence>
<dbReference type="PROSITE" id="PS51005">
    <property type="entry name" value="NAC"/>
    <property type="match status" value="1"/>
</dbReference>
<evidence type="ECO:0000256" key="3">
    <source>
        <dbReference type="ARBA" id="ARBA00023163"/>
    </source>
</evidence>
<feature type="domain" description="NAC" evidence="6">
    <location>
        <begin position="6"/>
        <end position="156"/>
    </location>
</feature>
<feature type="region of interest" description="Disordered" evidence="5">
    <location>
        <begin position="208"/>
        <end position="231"/>
    </location>
</feature>
<dbReference type="InterPro" id="IPR003441">
    <property type="entry name" value="NAC-dom"/>
</dbReference>
<organism evidence="7 8">
    <name type="scientific">Hibiscus sabdariffa</name>
    <name type="common">roselle</name>
    <dbReference type="NCBI Taxonomy" id="183260"/>
    <lineage>
        <taxon>Eukaryota</taxon>
        <taxon>Viridiplantae</taxon>
        <taxon>Streptophyta</taxon>
        <taxon>Embryophyta</taxon>
        <taxon>Tracheophyta</taxon>
        <taxon>Spermatophyta</taxon>
        <taxon>Magnoliopsida</taxon>
        <taxon>eudicotyledons</taxon>
        <taxon>Gunneridae</taxon>
        <taxon>Pentapetalae</taxon>
        <taxon>rosids</taxon>
        <taxon>malvids</taxon>
        <taxon>Malvales</taxon>
        <taxon>Malvaceae</taxon>
        <taxon>Malvoideae</taxon>
        <taxon>Hibiscus</taxon>
    </lineage>
</organism>
<feature type="compositionally biased region" description="Basic and acidic residues" evidence="5">
    <location>
        <begin position="177"/>
        <end position="189"/>
    </location>
</feature>
<gene>
    <name evidence="7" type="ORF">V6N11_041083</name>
</gene>
<feature type="region of interest" description="Disordered" evidence="5">
    <location>
        <begin position="169"/>
        <end position="192"/>
    </location>
</feature>
<feature type="region of interest" description="Disordered" evidence="5">
    <location>
        <begin position="406"/>
        <end position="508"/>
    </location>
</feature>
<evidence type="ECO:0000313" key="7">
    <source>
        <dbReference type="EMBL" id="KAK9013061.1"/>
    </source>
</evidence>
<keyword evidence="4" id="KW-0539">Nucleus</keyword>
<evidence type="ECO:0000256" key="4">
    <source>
        <dbReference type="ARBA" id="ARBA00023242"/>
    </source>
</evidence>
<keyword evidence="2" id="KW-0238">DNA-binding</keyword>
<reference evidence="7 8" key="1">
    <citation type="journal article" date="2024" name="G3 (Bethesda)">
        <title>Genome assembly of Hibiscus sabdariffa L. provides insights into metabolisms of medicinal natural products.</title>
        <authorList>
            <person name="Kim T."/>
        </authorList>
    </citation>
    <scope>NUCLEOTIDE SEQUENCE [LARGE SCALE GENOMIC DNA]</scope>
    <source>
        <strain evidence="7">TK-2024</strain>
        <tissue evidence="7">Old leaves</tissue>
    </source>
</reference>
<dbReference type="Pfam" id="PF02365">
    <property type="entry name" value="NAM"/>
    <property type="match status" value="1"/>
</dbReference>
<evidence type="ECO:0000256" key="2">
    <source>
        <dbReference type="ARBA" id="ARBA00023125"/>
    </source>
</evidence>
<keyword evidence="3" id="KW-0804">Transcription</keyword>
<dbReference type="EMBL" id="JBBPBN010000022">
    <property type="protein sequence ID" value="KAK9013061.1"/>
    <property type="molecule type" value="Genomic_DNA"/>
</dbReference>
<evidence type="ECO:0000256" key="5">
    <source>
        <dbReference type="SAM" id="MobiDB-lite"/>
    </source>
</evidence>
<dbReference type="PANTHER" id="PTHR31744:SF236">
    <property type="entry name" value="NAC DOMAIN-CONTAINING PROTEIN 105"/>
    <property type="match status" value="1"/>
</dbReference>
<comment type="caution">
    <text evidence="7">The sequence shown here is derived from an EMBL/GenBank/DDBJ whole genome shotgun (WGS) entry which is preliminary data.</text>
</comment>
<dbReference type="Proteomes" id="UP001396334">
    <property type="component" value="Unassembled WGS sequence"/>
</dbReference>
<evidence type="ECO:0000313" key="8">
    <source>
        <dbReference type="Proteomes" id="UP001396334"/>
    </source>
</evidence>
<protein>
    <recommendedName>
        <fullName evidence="6">NAC domain-containing protein</fullName>
    </recommendedName>
</protein>
<keyword evidence="8" id="KW-1185">Reference proteome</keyword>